<gene>
    <name evidence="7" type="ORF">DFR76_10963</name>
</gene>
<evidence type="ECO:0000256" key="3">
    <source>
        <dbReference type="ARBA" id="ARBA00022630"/>
    </source>
</evidence>
<dbReference type="SUPFAM" id="SSF56176">
    <property type="entry name" value="FAD-binding/transporter-associated domain-like"/>
    <property type="match status" value="1"/>
</dbReference>
<keyword evidence="4" id="KW-0274">FAD</keyword>
<dbReference type="InterPro" id="IPR006094">
    <property type="entry name" value="Oxid_FAD_bind_N"/>
</dbReference>
<dbReference type="EMBL" id="QQBC01000009">
    <property type="protein sequence ID" value="RDI63727.1"/>
    <property type="molecule type" value="Genomic_DNA"/>
</dbReference>
<keyword evidence="8" id="KW-1185">Reference proteome</keyword>
<comment type="similarity">
    <text evidence="2">Belongs to the oxygen-dependent FAD-linked oxidoreductase family.</text>
</comment>
<reference evidence="7 8" key="1">
    <citation type="submission" date="2018-07" db="EMBL/GenBank/DDBJ databases">
        <title>Genomic Encyclopedia of Type Strains, Phase IV (KMG-IV): sequencing the most valuable type-strain genomes for metagenomic binning, comparative biology and taxonomic classification.</title>
        <authorList>
            <person name="Goeker M."/>
        </authorList>
    </citation>
    <scope>NUCLEOTIDE SEQUENCE [LARGE SCALE GENOMIC DNA]</scope>
    <source>
        <strain evidence="7 8">DSM 44290</strain>
    </source>
</reference>
<evidence type="ECO:0000313" key="7">
    <source>
        <dbReference type="EMBL" id="RDI63727.1"/>
    </source>
</evidence>
<dbReference type="InterPro" id="IPR016166">
    <property type="entry name" value="FAD-bd_PCMH"/>
</dbReference>
<proteinExistence type="inferred from homology"/>
<evidence type="ECO:0000256" key="1">
    <source>
        <dbReference type="ARBA" id="ARBA00001974"/>
    </source>
</evidence>
<dbReference type="PROSITE" id="PS00862">
    <property type="entry name" value="OX2_COVAL_FAD"/>
    <property type="match status" value="1"/>
</dbReference>
<comment type="caution">
    <text evidence="7">The sequence shown here is derived from an EMBL/GenBank/DDBJ whole genome shotgun (WGS) entry which is preliminary data.</text>
</comment>
<feature type="domain" description="FAD-binding PCMH-type" evidence="6">
    <location>
        <begin position="61"/>
        <end position="229"/>
    </location>
</feature>
<dbReference type="AlphaFoldDB" id="A0A370HYZ1"/>
<dbReference type="STRING" id="1210086.GCA_001613105_03648"/>
<dbReference type="GO" id="GO:0071949">
    <property type="term" value="F:FAD binding"/>
    <property type="evidence" value="ECO:0007669"/>
    <property type="project" value="InterPro"/>
</dbReference>
<dbReference type="InterPro" id="IPR050416">
    <property type="entry name" value="FAD-linked_Oxidoreductase"/>
</dbReference>
<protein>
    <submittedName>
        <fullName evidence="7">FAD/FMN-containing dehydrogenase</fullName>
    </submittedName>
</protein>
<organism evidence="7 8">
    <name type="scientific">Nocardia pseudobrasiliensis</name>
    <dbReference type="NCBI Taxonomy" id="45979"/>
    <lineage>
        <taxon>Bacteria</taxon>
        <taxon>Bacillati</taxon>
        <taxon>Actinomycetota</taxon>
        <taxon>Actinomycetes</taxon>
        <taxon>Mycobacteriales</taxon>
        <taxon>Nocardiaceae</taxon>
        <taxon>Nocardia</taxon>
    </lineage>
</organism>
<dbReference type="InterPro" id="IPR006093">
    <property type="entry name" value="Oxy_OxRdtase_FAD_BS"/>
</dbReference>
<keyword evidence="3" id="KW-0285">Flavoprotein</keyword>
<dbReference type="GO" id="GO:0016491">
    <property type="term" value="F:oxidoreductase activity"/>
    <property type="evidence" value="ECO:0007669"/>
    <property type="project" value="UniProtKB-KW"/>
</dbReference>
<dbReference type="Gene3D" id="3.30.465.10">
    <property type="match status" value="1"/>
</dbReference>
<evidence type="ECO:0000259" key="6">
    <source>
        <dbReference type="PROSITE" id="PS51387"/>
    </source>
</evidence>
<dbReference type="PANTHER" id="PTHR42973:SF39">
    <property type="entry name" value="FAD-BINDING PCMH-TYPE DOMAIN-CONTAINING PROTEIN"/>
    <property type="match status" value="1"/>
</dbReference>
<dbReference type="Pfam" id="PF01565">
    <property type="entry name" value="FAD_binding_4"/>
    <property type="match status" value="1"/>
</dbReference>
<sequence length="477" mass="49980">MAAWAGASVVAPPVAHAEPARSSQRSVADWNALRARLRGRVVLPDEADYPTAKQIFNTRFDDQKPAAIVQVDTAEDVATAVSFAAHNGLKLAARSGGHSYAGVSAGTGVMIVDLRKLSGATYRDNTVTVGPATTLYAVYAELDKAGQTIPTGMCPDVGAAGLTLGGGLGFESRKHGLTCDHLIGATMVLPDGSHLEVSAATEPELLWGLRGGGSLLGVVTSLTYDTVASTRKDLVRLVFPGQHAVRCILGWVAWLARDTGRDAWCDVSLDADGTGGLRCWMQLVCPEGTGLGFAAAMMQSAAVVPVHIERQTMSHMQVVDYLAGGGPTQARAGFTNGSDVVTEMSEAAAAAVVDAITAHSARGGTGWVQINPLDGAVADIAPDGTAFPWRRHAALVEWGAYEPIPHAVAADWITAAHARVAEYSAGGYGNYLESGTPTTRYFGDNRARLDRIRDGIDPHRRIHTVLTDPAPPPGPGH</sequence>
<evidence type="ECO:0000256" key="4">
    <source>
        <dbReference type="ARBA" id="ARBA00022827"/>
    </source>
</evidence>
<comment type="cofactor">
    <cofactor evidence="1">
        <name>FAD</name>
        <dbReference type="ChEBI" id="CHEBI:57692"/>
    </cofactor>
</comment>
<dbReference type="Gene3D" id="3.40.462.20">
    <property type="match status" value="1"/>
</dbReference>
<name>A0A370HYZ1_9NOCA</name>
<dbReference type="InterPro" id="IPR016169">
    <property type="entry name" value="FAD-bd_PCMH_sub2"/>
</dbReference>
<dbReference type="Proteomes" id="UP000254869">
    <property type="component" value="Unassembled WGS sequence"/>
</dbReference>
<evidence type="ECO:0000256" key="5">
    <source>
        <dbReference type="ARBA" id="ARBA00023002"/>
    </source>
</evidence>
<dbReference type="RefSeq" id="WP_082875971.1">
    <property type="nucleotide sequence ID" value="NZ_QQBC01000009.1"/>
</dbReference>
<accession>A0A370HYZ1</accession>
<dbReference type="PROSITE" id="PS51387">
    <property type="entry name" value="FAD_PCMH"/>
    <property type="match status" value="1"/>
</dbReference>
<evidence type="ECO:0000313" key="8">
    <source>
        <dbReference type="Proteomes" id="UP000254869"/>
    </source>
</evidence>
<dbReference type="PANTHER" id="PTHR42973">
    <property type="entry name" value="BINDING OXIDOREDUCTASE, PUTATIVE (AFU_ORTHOLOGUE AFUA_1G17690)-RELATED"/>
    <property type="match status" value="1"/>
</dbReference>
<keyword evidence="5" id="KW-0560">Oxidoreductase</keyword>
<evidence type="ECO:0000256" key="2">
    <source>
        <dbReference type="ARBA" id="ARBA00005466"/>
    </source>
</evidence>
<dbReference type="InterPro" id="IPR036318">
    <property type="entry name" value="FAD-bd_PCMH-like_sf"/>
</dbReference>